<dbReference type="Pfam" id="PF05096">
    <property type="entry name" value="Glu_cyclase_2"/>
    <property type="match status" value="1"/>
</dbReference>
<keyword evidence="2" id="KW-1185">Reference proteome</keyword>
<dbReference type="eggNOG" id="COG3823">
    <property type="taxonomic scope" value="Bacteria"/>
</dbReference>
<dbReference type="PANTHER" id="PTHR31270:SF1">
    <property type="entry name" value="GLUTAMINYL-PEPTIDE CYCLOTRANSFERASE"/>
    <property type="match status" value="1"/>
</dbReference>
<dbReference type="SUPFAM" id="SSF50969">
    <property type="entry name" value="YVTN repeat-like/Quinoprotein amine dehydrogenase"/>
    <property type="match status" value="1"/>
</dbReference>
<name>R0CXR4_CAUVI</name>
<dbReference type="Gene3D" id="2.130.10.10">
    <property type="entry name" value="YVTN repeat-like/Quinoprotein amine dehydrogenase"/>
    <property type="match status" value="1"/>
</dbReference>
<accession>R0CXR4</accession>
<evidence type="ECO:0000313" key="2">
    <source>
        <dbReference type="Proteomes" id="UP000013063"/>
    </source>
</evidence>
<dbReference type="InterPro" id="IPR015943">
    <property type="entry name" value="WD40/YVTN_repeat-like_dom_sf"/>
</dbReference>
<dbReference type="PROSITE" id="PS51257">
    <property type="entry name" value="PROKAR_LIPOPROTEIN"/>
    <property type="match status" value="1"/>
</dbReference>
<gene>
    <name evidence="1" type="ORF">OR37_02819</name>
</gene>
<dbReference type="AlphaFoldDB" id="R0CXR4"/>
<sequence length="268" mass="29393" precursor="true">MTLLRRSLGGLLAAVVLGLGLVAPAGLTGCAQAASAPVGGYTLVKAYPHDTTAFTEGLFYRDGFLYESTGLKGRSLIRKVNLETGFSEAERIVDSRYFGEGIVDWGKRLYELTWTDEVGFIYDIDTFEKIGEFSYSGEGWALTRDDKRLYMSDGTSFIRFLDPDTLKETGRIEVTDHGVPVRNLNELEYVKGELLANVWQTTRIARINPTTGQVTGWIELAGLAKAAGASGNGDDVLNGIAYDAKGDRLFVTGKLWPKIFEIKLTPSQ</sequence>
<dbReference type="STRING" id="1292034.OR37_02819"/>
<comment type="caution">
    <text evidence="1">The sequence shown here is derived from an EMBL/GenBank/DDBJ whole genome shotgun (WGS) entry which is preliminary data.</text>
</comment>
<dbReference type="InterPro" id="IPR011044">
    <property type="entry name" value="Quino_amine_DH_bsu"/>
</dbReference>
<dbReference type="PANTHER" id="PTHR31270">
    <property type="entry name" value="GLUTAMINYL-PEPTIDE CYCLOTRANSFERASE"/>
    <property type="match status" value="1"/>
</dbReference>
<dbReference type="RefSeq" id="WP_004621132.1">
    <property type="nucleotide sequence ID" value="NZ_APMP01000019.1"/>
</dbReference>
<dbReference type="GO" id="GO:0016603">
    <property type="term" value="F:glutaminyl-peptide cyclotransferase activity"/>
    <property type="evidence" value="ECO:0007669"/>
    <property type="project" value="InterPro"/>
</dbReference>
<dbReference type="OrthoDB" id="9783700at2"/>
<dbReference type="InterPro" id="IPR007788">
    <property type="entry name" value="QCT"/>
</dbReference>
<organism evidence="1 2">
    <name type="scientific">Caulobacter vibrioides OR37</name>
    <dbReference type="NCBI Taxonomy" id="1292034"/>
    <lineage>
        <taxon>Bacteria</taxon>
        <taxon>Pseudomonadati</taxon>
        <taxon>Pseudomonadota</taxon>
        <taxon>Alphaproteobacteria</taxon>
        <taxon>Caulobacterales</taxon>
        <taxon>Caulobacteraceae</taxon>
        <taxon>Caulobacter</taxon>
    </lineage>
</organism>
<protein>
    <submittedName>
        <fullName evidence="1">Glutamine cyclotransferase</fullName>
    </submittedName>
</protein>
<keyword evidence="1" id="KW-0808">Transferase</keyword>
<dbReference type="EMBL" id="APMP01000019">
    <property type="protein sequence ID" value="ENZ81261.1"/>
    <property type="molecule type" value="Genomic_DNA"/>
</dbReference>
<dbReference type="Proteomes" id="UP000013063">
    <property type="component" value="Unassembled WGS sequence"/>
</dbReference>
<evidence type="ECO:0000313" key="1">
    <source>
        <dbReference type="EMBL" id="ENZ81261.1"/>
    </source>
</evidence>
<proteinExistence type="predicted"/>
<reference evidence="1 2" key="1">
    <citation type="journal article" date="2013" name="Genome Announc.">
        <title>Draft Genome Sequence for Caulobacter sp. Strain OR37, a Bacterium Tolerant to Heavy Metals.</title>
        <authorList>
            <person name="Utturkar S.M."/>
            <person name="Bollmann A."/>
            <person name="Brzoska R.M."/>
            <person name="Klingeman D.M."/>
            <person name="Epstein S.E."/>
            <person name="Palumbo A.V."/>
            <person name="Brown S.D."/>
        </authorList>
    </citation>
    <scope>NUCLEOTIDE SEQUENCE [LARGE SCALE GENOMIC DNA]</scope>
    <source>
        <strain evidence="1 2">OR37</strain>
    </source>
</reference>
<dbReference type="PATRIC" id="fig|1292034.3.peg.2799"/>